<keyword evidence="4" id="KW-1185">Reference proteome</keyword>
<feature type="region of interest" description="Disordered" evidence="1">
    <location>
        <begin position="322"/>
        <end position="343"/>
    </location>
</feature>
<comment type="caution">
    <text evidence="3">The sequence shown here is derived from an EMBL/GenBank/DDBJ whole genome shotgun (WGS) entry which is preliminary data.</text>
</comment>
<feature type="region of interest" description="Disordered" evidence="1">
    <location>
        <begin position="361"/>
        <end position="447"/>
    </location>
</feature>
<feature type="region of interest" description="Disordered" evidence="1">
    <location>
        <begin position="611"/>
        <end position="648"/>
    </location>
</feature>
<feature type="region of interest" description="Disordered" evidence="1">
    <location>
        <begin position="460"/>
        <end position="480"/>
    </location>
</feature>
<feature type="compositionally biased region" description="Low complexity" evidence="1">
    <location>
        <begin position="549"/>
        <end position="579"/>
    </location>
</feature>
<dbReference type="Pfam" id="PF04784">
    <property type="entry name" value="DUF547"/>
    <property type="match status" value="1"/>
</dbReference>
<evidence type="ECO:0000259" key="2">
    <source>
        <dbReference type="Pfam" id="PF04784"/>
    </source>
</evidence>
<evidence type="ECO:0000313" key="3">
    <source>
        <dbReference type="EMBL" id="CAB9507075.1"/>
    </source>
</evidence>
<dbReference type="InterPro" id="IPR006869">
    <property type="entry name" value="DUF547"/>
</dbReference>
<sequence length="1297" mass="142321">MTTPASKPQKQHQQQQQQPILLVTNRFASQQETQQWETFLRRFGIPYERQLDNHDQSNGGVHVRFGDECHFDMYSAVDCWNKIAPFNAAAEEDTTSVTSSCFSLTRTVDGSDRSRSIRLSAASSVALLPVEEDTVDDISIDHNGEDYQEDDDSILINKTVHIDGASELNKTSHRRFIRTIHDDDYSLDSFHGSSLSDDSSYTSSCYSDASSAIDGELARLANNSNNSHIDSDSEDCEELELAMPDGSDRWSDADAKDPPKLPLLMPPLVPCDRSNTPCHFLGERACKAGLLDDLGGSLHSQSGDESLSNDDILALAIPHKTCRSSNTGSSESGSGGTRKLRGILKNGHDSYSTWATNSLHSLSSHLPPSLQTSSHHHHHHHQGNLQHDSGSSLKYPLPMTVFGGISQGAKNKKGPKEKRFGSLRGDKNQGKDAVPEVPRRSYPDDDLLEDEDEEFALDLDTGSHHSKGSFDESSGASQPQKYRYQVRFETTQLGMLQHLQLNNTTESDPPAGMDTSNTSNISYDRPPSPPSRVRSGEVTVDAVNLIAPSSSDNSSSSSSEAPSSSDDSSSTSSGSNFSDPLRTLRTKSLTRCSKVVDDLPALIAHVVDPEEPSAELVKASPLEDSDDDSREAVRADGDAIPSPPPRSWLPNKQALSSFRKRTRALLADDNGSTRNLPDAAVSSPSLVKGAKSMSNGDDDALDKTPTHDVCITTPKAPHKLQLHWEDDEIRPQLARAFSWKSPSKDGYGYSSSTSTMKTTNHIAEPELQMLTLPNGGQASIYDITRQLMEKLPRRWSTTAEGAKFAYFKKTEAKDVFRELFFPGEAICDDEAINGFAASLEDCGILQKTSKDSFVLQPFSSPVLNNVLKWKGKCTLPLSDLVHSLSENMDFLYCLANTDMLQYDRAQSLFEIRCCELQVAVMNQDNLSEQALCAFHINLFNLMMRHAFLLKHCGKGESFSWPESGSSSLRWMETITYNIGGKVISAYDMYLSLAGMESLQEGDTNGWFWKWASTSCCRGSNTSAAIHPKVIVDPGVLMSLMSLVIHTHVVTVDDEGLLNHLEVMAENFCKDIVKNERDGSCTIELPISFAMLGEQALKGITPFLTPDQAHVLENCKNLRIRYNSLELRELKDFPPPLGGDKLRSASPIKEKTRSPSPSSTGGEETGGPPDDLNGSSSPVKEMTRSPSPSSTERKETGGPSDGLHSSPSPIKEKTRSPSLTAKSPKDKAPQKDRKHGRALRSESTSPTEKPKQRSKSPSQLLLNVDEFQSCSAGDLSEITNTDFWERTEVSDEFGAEQP</sequence>
<name>A0A9N8DRN0_9STRA</name>
<feature type="compositionally biased region" description="Polar residues" evidence="1">
    <location>
        <begin position="1254"/>
        <end position="1281"/>
    </location>
</feature>
<feature type="domain" description="DUF547" evidence="2">
    <location>
        <begin position="924"/>
        <end position="988"/>
    </location>
</feature>
<feature type="compositionally biased region" description="Polar residues" evidence="1">
    <location>
        <begin position="1172"/>
        <end position="1189"/>
    </location>
</feature>
<evidence type="ECO:0000256" key="1">
    <source>
        <dbReference type="SAM" id="MobiDB-lite"/>
    </source>
</evidence>
<feature type="compositionally biased region" description="Low complexity" evidence="1">
    <location>
        <begin position="1153"/>
        <end position="1168"/>
    </location>
</feature>
<feature type="region of interest" description="Disordered" evidence="1">
    <location>
        <begin position="503"/>
        <end position="581"/>
    </location>
</feature>
<evidence type="ECO:0000313" key="4">
    <source>
        <dbReference type="Proteomes" id="UP001153069"/>
    </source>
</evidence>
<feature type="compositionally biased region" description="Basic and acidic residues" evidence="1">
    <location>
        <begin position="1139"/>
        <end position="1152"/>
    </location>
</feature>
<protein>
    <recommendedName>
        <fullName evidence="2">DUF547 domain-containing protein</fullName>
    </recommendedName>
</protein>
<organism evidence="3 4">
    <name type="scientific">Seminavis robusta</name>
    <dbReference type="NCBI Taxonomy" id="568900"/>
    <lineage>
        <taxon>Eukaryota</taxon>
        <taxon>Sar</taxon>
        <taxon>Stramenopiles</taxon>
        <taxon>Ochrophyta</taxon>
        <taxon>Bacillariophyta</taxon>
        <taxon>Bacillariophyceae</taxon>
        <taxon>Bacillariophycidae</taxon>
        <taxon>Naviculales</taxon>
        <taxon>Naviculaceae</taxon>
        <taxon>Seminavis</taxon>
    </lineage>
</organism>
<dbReference type="Proteomes" id="UP001153069">
    <property type="component" value="Unassembled WGS sequence"/>
</dbReference>
<feature type="compositionally biased region" description="Basic and acidic residues" evidence="1">
    <location>
        <begin position="417"/>
        <end position="443"/>
    </location>
</feature>
<feature type="compositionally biased region" description="Polar residues" evidence="1">
    <location>
        <begin position="471"/>
        <end position="480"/>
    </location>
</feature>
<feature type="compositionally biased region" description="Low complexity" evidence="1">
    <location>
        <begin position="361"/>
        <end position="373"/>
    </location>
</feature>
<feature type="region of interest" description="Disordered" evidence="1">
    <location>
        <begin position="1129"/>
        <end position="1297"/>
    </location>
</feature>
<reference evidence="3" key="1">
    <citation type="submission" date="2020-06" db="EMBL/GenBank/DDBJ databases">
        <authorList>
            <consortium name="Plant Systems Biology data submission"/>
        </authorList>
    </citation>
    <scope>NUCLEOTIDE SEQUENCE</scope>
    <source>
        <strain evidence="3">D6</strain>
    </source>
</reference>
<dbReference type="EMBL" id="CAICTM010000291">
    <property type="protein sequence ID" value="CAB9507075.1"/>
    <property type="molecule type" value="Genomic_DNA"/>
</dbReference>
<accession>A0A9N8DRN0</accession>
<feature type="region of interest" description="Disordered" evidence="1">
    <location>
        <begin position="668"/>
        <end position="702"/>
    </location>
</feature>
<feature type="compositionally biased region" description="Polar residues" evidence="1">
    <location>
        <begin position="383"/>
        <end position="392"/>
    </location>
</feature>
<gene>
    <name evidence="3" type="ORF">SEMRO_292_G109550.1</name>
</gene>
<proteinExistence type="predicted"/>